<dbReference type="RefSeq" id="WP_138899206.1">
    <property type="nucleotide sequence ID" value="NZ_BMVO01000007.1"/>
</dbReference>
<protein>
    <recommendedName>
        <fullName evidence="3">Cupin domain-containing protein</fullName>
    </recommendedName>
</protein>
<evidence type="ECO:0000313" key="1">
    <source>
        <dbReference type="EMBL" id="GHB03784.1"/>
    </source>
</evidence>
<dbReference type="SUPFAM" id="SSF51182">
    <property type="entry name" value="RmlC-like cupins"/>
    <property type="match status" value="1"/>
</dbReference>
<dbReference type="InterPro" id="IPR011051">
    <property type="entry name" value="RmlC_Cupin_sf"/>
</dbReference>
<comment type="caution">
    <text evidence="1">The sequence shown here is derived from an EMBL/GenBank/DDBJ whole genome shotgun (WGS) entry which is preliminary data.</text>
</comment>
<evidence type="ECO:0008006" key="3">
    <source>
        <dbReference type="Google" id="ProtNLM"/>
    </source>
</evidence>
<keyword evidence="2" id="KW-1185">Reference proteome</keyword>
<name>A0ABQ3DMY2_9ACTN</name>
<dbReference type="InterPro" id="IPR014710">
    <property type="entry name" value="RmlC-like_jellyroll"/>
</dbReference>
<proteinExistence type="predicted"/>
<evidence type="ECO:0000313" key="2">
    <source>
        <dbReference type="Proteomes" id="UP000599437"/>
    </source>
</evidence>
<gene>
    <name evidence="1" type="ORF">GCM10010346_28330</name>
</gene>
<sequence length="125" mass="13691">MQATTRNDAPVAIEGGGVELRMREVGGGMTVAFARFPKGTDMGPLAKGLPDDLCQCPHWGYLLKGRLRMRTKDGEQIYEAGQAFYWAPGHVPEALEDCEYVDFSPTEEFNEVIGHIKARMGGSDA</sequence>
<dbReference type="Gene3D" id="2.60.120.10">
    <property type="entry name" value="Jelly Rolls"/>
    <property type="match status" value="1"/>
</dbReference>
<organism evidence="1 2">
    <name type="scientific">Streptomyces chryseus</name>
    <dbReference type="NCBI Taxonomy" id="68186"/>
    <lineage>
        <taxon>Bacteria</taxon>
        <taxon>Bacillati</taxon>
        <taxon>Actinomycetota</taxon>
        <taxon>Actinomycetes</taxon>
        <taxon>Kitasatosporales</taxon>
        <taxon>Streptomycetaceae</taxon>
        <taxon>Streptomyces</taxon>
    </lineage>
</organism>
<dbReference type="EMBL" id="BMVO01000007">
    <property type="protein sequence ID" value="GHB03784.1"/>
    <property type="molecule type" value="Genomic_DNA"/>
</dbReference>
<accession>A0ABQ3DMY2</accession>
<dbReference type="Proteomes" id="UP000599437">
    <property type="component" value="Unassembled WGS sequence"/>
</dbReference>
<reference evidence="2" key="1">
    <citation type="journal article" date="2019" name="Int. J. Syst. Evol. Microbiol.">
        <title>The Global Catalogue of Microorganisms (GCM) 10K type strain sequencing project: providing services to taxonomists for standard genome sequencing and annotation.</title>
        <authorList>
            <consortium name="The Broad Institute Genomics Platform"/>
            <consortium name="The Broad Institute Genome Sequencing Center for Infectious Disease"/>
            <person name="Wu L."/>
            <person name="Ma J."/>
        </authorList>
    </citation>
    <scope>NUCLEOTIDE SEQUENCE [LARGE SCALE GENOMIC DNA]</scope>
    <source>
        <strain evidence="2">JCM 4737</strain>
    </source>
</reference>